<gene>
    <name evidence="3" type="ORF">GCM10023225_03470</name>
</gene>
<reference evidence="4" key="1">
    <citation type="journal article" date="2019" name="Int. J. Syst. Evol. Microbiol.">
        <title>The Global Catalogue of Microorganisms (GCM) 10K type strain sequencing project: providing services to taxonomists for standard genome sequencing and annotation.</title>
        <authorList>
            <consortium name="The Broad Institute Genomics Platform"/>
            <consortium name="The Broad Institute Genome Sequencing Center for Infectious Disease"/>
            <person name="Wu L."/>
            <person name="Ma J."/>
        </authorList>
    </citation>
    <scope>NUCLEOTIDE SEQUENCE [LARGE SCALE GENOMIC DNA]</scope>
    <source>
        <strain evidence="4">JCM 18126</strain>
    </source>
</reference>
<keyword evidence="4" id="KW-1185">Reference proteome</keyword>
<comment type="similarity">
    <text evidence="1">Belongs to the NAD(P)-dependent epimerase/dehydratase family.</text>
</comment>
<evidence type="ECO:0000259" key="2">
    <source>
        <dbReference type="Pfam" id="PF01370"/>
    </source>
</evidence>
<protein>
    <submittedName>
        <fullName evidence="3">SDR family oxidoreductase</fullName>
    </submittedName>
</protein>
<dbReference type="InterPro" id="IPR001509">
    <property type="entry name" value="Epimerase_deHydtase"/>
</dbReference>
<name>A0ABP9H822_9ACTN</name>
<feature type="domain" description="NAD-dependent epimerase/dehydratase" evidence="2">
    <location>
        <begin position="91"/>
        <end position="209"/>
    </location>
</feature>
<evidence type="ECO:0000313" key="4">
    <source>
        <dbReference type="Proteomes" id="UP001501195"/>
    </source>
</evidence>
<evidence type="ECO:0000256" key="1">
    <source>
        <dbReference type="ARBA" id="ARBA00007637"/>
    </source>
</evidence>
<evidence type="ECO:0000313" key="3">
    <source>
        <dbReference type="EMBL" id="GAA4963488.1"/>
    </source>
</evidence>
<dbReference type="PANTHER" id="PTHR43000">
    <property type="entry name" value="DTDP-D-GLUCOSE 4,6-DEHYDRATASE-RELATED"/>
    <property type="match status" value="1"/>
</dbReference>
<comment type="caution">
    <text evidence="3">The sequence shown here is derived from an EMBL/GenBank/DDBJ whole genome shotgun (WGS) entry which is preliminary data.</text>
</comment>
<dbReference type="Gene3D" id="3.40.50.720">
    <property type="entry name" value="NAD(P)-binding Rossmann-like Domain"/>
    <property type="match status" value="1"/>
</dbReference>
<sequence>MLFIGGTGIISSACSQRAVELGWDVTLLNRGGTTARPVPEGARVLTADVRDGASVRAAIGDEEFDVVADFVAFTPDHVVADVELFTGRTGQYVFISSASAYQTPPERLPVVESTPLRNPFWQYSRDKIACEDLLVRAHREDGFPATIVRPSHTYDRTLVPLDGGWTVLDRMRRGEPVVVHGDGTSLWTLTHHTDFAKAFTGLLGRPAAVGDAFHITSDEVLTWNRIALDLAAAAGVDDPQLVHVASDAIAAADPGWGAGLLGDKAHSMVFDNSKVKALVPDFTATVPFRRGAQEIVDWYDADPARRVVDAERDALLDRLVARYGPA</sequence>
<feature type="domain" description="NAD-dependent epimerase/dehydratase" evidence="2">
    <location>
        <begin position="2"/>
        <end position="72"/>
    </location>
</feature>
<dbReference type="Proteomes" id="UP001501195">
    <property type="component" value="Unassembled WGS sequence"/>
</dbReference>
<dbReference type="EMBL" id="BAABIL010000037">
    <property type="protein sequence ID" value="GAA4963488.1"/>
    <property type="molecule type" value="Genomic_DNA"/>
</dbReference>
<accession>A0ABP9H822</accession>
<proteinExistence type="inferred from homology"/>
<dbReference type="SUPFAM" id="SSF51735">
    <property type="entry name" value="NAD(P)-binding Rossmann-fold domains"/>
    <property type="match status" value="1"/>
</dbReference>
<organism evidence="3 4">
    <name type="scientific">Kineococcus glutinatus</name>
    <dbReference type="NCBI Taxonomy" id="1070872"/>
    <lineage>
        <taxon>Bacteria</taxon>
        <taxon>Bacillati</taxon>
        <taxon>Actinomycetota</taxon>
        <taxon>Actinomycetes</taxon>
        <taxon>Kineosporiales</taxon>
        <taxon>Kineosporiaceae</taxon>
        <taxon>Kineococcus</taxon>
    </lineage>
</organism>
<dbReference type="InterPro" id="IPR036291">
    <property type="entry name" value="NAD(P)-bd_dom_sf"/>
</dbReference>
<dbReference type="Pfam" id="PF01370">
    <property type="entry name" value="Epimerase"/>
    <property type="match status" value="2"/>
</dbReference>